<evidence type="ECO:0000313" key="4">
    <source>
        <dbReference type="Proteomes" id="UP000298390"/>
    </source>
</evidence>
<evidence type="ECO:0000313" key="3">
    <source>
        <dbReference type="EMBL" id="TFY64450.1"/>
    </source>
</evidence>
<feature type="signal peptide" evidence="1">
    <location>
        <begin position="1"/>
        <end position="22"/>
    </location>
</feature>
<gene>
    <name evidence="3" type="ORF">EVJ58_g2623</name>
</gene>
<evidence type="ECO:0000259" key="2">
    <source>
        <dbReference type="Pfam" id="PF18885"/>
    </source>
</evidence>
<feature type="domain" description="DUF5648" evidence="2">
    <location>
        <begin position="43"/>
        <end position="181"/>
    </location>
</feature>
<dbReference type="Pfam" id="PF18885">
    <property type="entry name" value="DUF5648"/>
    <property type="match status" value="1"/>
</dbReference>
<accession>A0A4Y9YRP5</accession>
<dbReference type="Proteomes" id="UP000298390">
    <property type="component" value="Unassembled WGS sequence"/>
</dbReference>
<organism evidence="3 4">
    <name type="scientific">Rhodofomes roseus</name>
    <dbReference type="NCBI Taxonomy" id="34475"/>
    <lineage>
        <taxon>Eukaryota</taxon>
        <taxon>Fungi</taxon>
        <taxon>Dikarya</taxon>
        <taxon>Basidiomycota</taxon>
        <taxon>Agaricomycotina</taxon>
        <taxon>Agaricomycetes</taxon>
        <taxon>Polyporales</taxon>
        <taxon>Rhodofomes</taxon>
    </lineage>
</organism>
<dbReference type="InterPro" id="IPR043708">
    <property type="entry name" value="DUF5648"/>
</dbReference>
<sequence>MSLKFVAAIVFCIVATAMGAVADRTASQDLTARADCDVDSAVPFFRAYSTSATDHFYTTNYAEMKNAITNLSYSYEGNMGLIFRIPTVSTALLYRLYSPNAFDHFYTTNQSEANNAVRELAYYDEGAAGYVFQTEICGSVPLYRLYSASATDHFYTTSETERGNAISQLGYSDEGIACYVMPGL</sequence>
<dbReference type="EMBL" id="SEKV01000098">
    <property type="protein sequence ID" value="TFY64450.1"/>
    <property type="molecule type" value="Genomic_DNA"/>
</dbReference>
<evidence type="ECO:0000256" key="1">
    <source>
        <dbReference type="SAM" id="SignalP"/>
    </source>
</evidence>
<comment type="caution">
    <text evidence="3">The sequence shown here is derived from an EMBL/GenBank/DDBJ whole genome shotgun (WGS) entry which is preliminary data.</text>
</comment>
<name>A0A4Y9YRP5_9APHY</name>
<protein>
    <recommendedName>
        <fullName evidence="2">DUF5648 domain-containing protein</fullName>
    </recommendedName>
</protein>
<feature type="chain" id="PRO_5021410471" description="DUF5648 domain-containing protein" evidence="1">
    <location>
        <begin position="23"/>
        <end position="184"/>
    </location>
</feature>
<proteinExistence type="predicted"/>
<dbReference type="AlphaFoldDB" id="A0A4Y9YRP5"/>
<keyword evidence="1" id="KW-0732">Signal</keyword>
<reference evidence="3 4" key="1">
    <citation type="submission" date="2019-01" db="EMBL/GenBank/DDBJ databases">
        <title>Genome sequencing of the rare red list fungi Fomitopsis rosea.</title>
        <authorList>
            <person name="Buettner E."/>
            <person name="Kellner H."/>
        </authorList>
    </citation>
    <scope>NUCLEOTIDE SEQUENCE [LARGE SCALE GENOMIC DNA]</scope>
    <source>
        <strain evidence="3 4">DSM 105464</strain>
    </source>
</reference>